<proteinExistence type="predicted"/>
<name>A0A318PLF1_KOMXY</name>
<dbReference type="OrthoDB" id="5194526at2"/>
<protein>
    <submittedName>
        <fullName evidence="1">Uncharacterized protein</fullName>
    </submittedName>
</protein>
<evidence type="ECO:0000313" key="2">
    <source>
        <dbReference type="Proteomes" id="UP000248257"/>
    </source>
</evidence>
<evidence type="ECO:0000313" key="1">
    <source>
        <dbReference type="EMBL" id="PYD57875.1"/>
    </source>
</evidence>
<dbReference type="InterPro" id="IPR009394">
    <property type="entry name" value="MmcB-like"/>
</dbReference>
<dbReference type="EMBL" id="NKUC01000005">
    <property type="protein sequence ID" value="PYD57875.1"/>
    <property type="molecule type" value="Genomic_DNA"/>
</dbReference>
<dbReference type="Proteomes" id="UP000248257">
    <property type="component" value="Unassembled WGS sequence"/>
</dbReference>
<accession>A0A318PLF1</accession>
<dbReference type="RefSeq" id="WP_061272032.1">
    <property type="nucleotide sequence ID" value="NZ_CBCRXN010000005.1"/>
</dbReference>
<organism evidence="1 2">
    <name type="scientific">Komagataeibacter xylinus</name>
    <name type="common">Gluconacetobacter xylinus</name>
    <dbReference type="NCBI Taxonomy" id="28448"/>
    <lineage>
        <taxon>Bacteria</taxon>
        <taxon>Pseudomonadati</taxon>
        <taxon>Pseudomonadota</taxon>
        <taxon>Alphaproteobacteria</taxon>
        <taxon>Acetobacterales</taxon>
        <taxon>Acetobacteraceae</taxon>
        <taxon>Komagataeibacter</taxon>
    </lineage>
</organism>
<dbReference type="AlphaFoldDB" id="A0A318PLF1"/>
<comment type="caution">
    <text evidence="1">The sequence shown here is derived from an EMBL/GenBank/DDBJ whole genome shotgun (WGS) entry which is preliminary data.</text>
</comment>
<dbReference type="Pfam" id="PF06319">
    <property type="entry name" value="MmcB-like"/>
    <property type="match status" value="1"/>
</dbReference>
<gene>
    <name evidence="1" type="ORF">CFR75_03800</name>
</gene>
<reference evidence="1 2" key="1">
    <citation type="submission" date="2017-07" db="EMBL/GenBank/DDBJ databases">
        <title>A draft genome sequence of Komagataeibacter xylinus LMG 1515.</title>
        <authorList>
            <person name="Skraban J."/>
            <person name="Cleenwerck I."/>
            <person name="Vandamme P."/>
            <person name="Trcek J."/>
        </authorList>
    </citation>
    <scope>NUCLEOTIDE SEQUENCE [LARGE SCALE GENOMIC DNA]</scope>
    <source>
        <strain evidence="1 2">LMG 1515</strain>
    </source>
</reference>
<dbReference type="STRING" id="1220579.GCA_001571345_00754"/>
<keyword evidence="2" id="KW-1185">Reference proteome</keyword>
<dbReference type="PIRSF" id="PIRSF031796">
    <property type="entry name" value="UPC031796"/>
    <property type="match status" value="1"/>
</dbReference>
<sequence>MHRPSAPQLQSAIRTGVSQMCRMHGWAVLHEFVLPDRRRADIMALTPQGDILCIEIKSGLPDFRADHKWPDYLQWCDQLYFAVNQDFPQHILPQTAGLVIAATRPFATQAATCIDCAILRHPPRSPLAAARRRKLTLQFAIQAAERLGRVDMPQVEHAVKTALRVE</sequence>